<keyword evidence="6 8" id="KW-1133">Transmembrane helix</keyword>
<dbReference type="PIRSF" id="PIRSF006060">
    <property type="entry name" value="AA_transporter"/>
    <property type="match status" value="1"/>
</dbReference>
<dbReference type="VEuPathDB" id="FungiDB:B9J08_000449"/>
<keyword evidence="5" id="KW-0029">Amino-acid transport</keyword>
<dbReference type="GO" id="GO:0016020">
    <property type="term" value="C:membrane"/>
    <property type="evidence" value="ECO:0007669"/>
    <property type="project" value="UniProtKB-SubCell"/>
</dbReference>
<dbReference type="EMBL" id="LGST01000066">
    <property type="protein sequence ID" value="KND95663.1"/>
    <property type="molecule type" value="Genomic_DNA"/>
</dbReference>
<dbReference type="FunFam" id="1.20.1740.10:FF:000017">
    <property type="entry name" value="Amino acid permease"/>
    <property type="match status" value="1"/>
</dbReference>
<dbReference type="VEuPathDB" id="FungiDB:CJI97_000449"/>
<evidence type="ECO:0000313" key="10">
    <source>
        <dbReference type="EMBL" id="KND95663.1"/>
    </source>
</evidence>
<protein>
    <recommendedName>
        <fullName evidence="9">Amino acid permease/ SLC12A domain-containing protein</fullName>
    </recommendedName>
</protein>
<comment type="caution">
    <text evidence="10">The sequence shown here is derived from an EMBL/GenBank/DDBJ whole genome shotgun (WGS) entry which is preliminary data.</text>
</comment>
<dbReference type="VEuPathDB" id="FungiDB:CJJ07_002292"/>
<dbReference type="PANTHER" id="PTHR43341:SF1">
    <property type="entry name" value="GENERAL AMINO-ACID PERMEASE GAP1"/>
    <property type="match status" value="1"/>
</dbReference>
<dbReference type="GO" id="GO:0015171">
    <property type="term" value="F:amino acid transmembrane transporter activity"/>
    <property type="evidence" value="ECO:0007669"/>
    <property type="project" value="TreeGrafter"/>
</dbReference>
<feature type="transmembrane region" description="Helical" evidence="8">
    <location>
        <begin position="402"/>
        <end position="420"/>
    </location>
</feature>
<evidence type="ECO:0000259" key="9">
    <source>
        <dbReference type="Pfam" id="PF00324"/>
    </source>
</evidence>
<feature type="transmembrane region" description="Helical" evidence="8">
    <location>
        <begin position="162"/>
        <end position="183"/>
    </location>
</feature>
<accession>A0A0L0NNP6</accession>
<comment type="similarity">
    <text evidence="2">Belongs to the amino acid-polyamine-organocation (APC) superfamily. YAT (TC 2.A.3.10) family.</text>
</comment>
<gene>
    <name evidence="10" type="ORF">QG37_07983</name>
</gene>
<feature type="transmembrane region" description="Helical" evidence="8">
    <location>
        <begin position="79"/>
        <end position="97"/>
    </location>
</feature>
<dbReference type="InterPro" id="IPR004840">
    <property type="entry name" value="Amino_acid_permease_CS"/>
</dbReference>
<comment type="subcellular location">
    <subcellularLocation>
        <location evidence="1">Membrane</location>
        <topology evidence="1">Multi-pass membrane protein</topology>
    </subcellularLocation>
</comment>
<reference evidence="11" key="1">
    <citation type="journal article" date="2015" name="BMC Genomics">
        <title>Draft genome of a commonly misdiagnosed multidrug resistant pathogen Candida auris.</title>
        <authorList>
            <person name="Chatterjee S."/>
            <person name="Alampalli S.V."/>
            <person name="Nageshan R.K."/>
            <person name="Chettiar S.T."/>
            <person name="Joshi S."/>
            <person name="Tatu U.S."/>
        </authorList>
    </citation>
    <scope>NUCLEOTIDE SEQUENCE [LARGE SCALE GENOMIC DNA]</scope>
    <source>
        <strain evidence="11">6684</strain>
    </source>
</reference>
<sequence length="584" mass="63191">MSKASSNDNLSYISQDFGTTRLSSPEPAAVHVSKWQHFVDSFKPAEADHSSLENESLDLLEKAVQKTAKSNLKSSINPVSQAFIALGGCVGSGLLVVSGQALNAGGPAGILIGWAIVSSFLYCVMQALAELSSTFPVSGAFAVYATRFVDPSFGFAAGWNYAMFWVVVLPLELVAASLAIEFWNSSINTVVWVAIFYVLILGLNLFGTAGFAMTELVASILKLIGVVGFDILAIVLICGGGDAGYIGAKYWHNPGAFSHGFKGVISVLVTATYSLAGTELVALTAAESSTNPRIALPSAIKMVFYRIIIFYMFTLTLIAFLVPYNDDRLTASSTAFASPFVIAIQTGGITALPSIFNVVVIISLLSIGNSAVYGFSRTILSLAEQGLAPSIFTYVDRNGRPLVGFLTSAIVGLMAFVAASPKQGEVFAWLVALSALSTLFTWASCTLGHVRFRAAMKRQGRPLSELPYLSKTGVWGSVYATVCLTVILCLQFWVSLFPLGADPDPVVFFKNYLGAVIVGVFYIGHKLYYGICKKKWRFVVPLDTMDIDTGRKETDFDKLQQELLEERAALRAKPWYKRVYHFLF</sequence>
<organism evidence="10 11">
    <name type="scientific">Candidozyma auris</name>
    <name type="common">Yeast</name>
    <name type="synonym">Candida auris</name>
    <dbReference type="NCBI Taxonomy" id="498019"/>
    <lineage>
        <taxon>Eukaryota</taxon>
        <taxon>Fungi</taxon>
        <taxon>Dikarya</taxon>
        <taxon>Ascomycota</taxon>
        <taxon>Saccharomycotina</taxon>
        <taxon>Pichiomycetes</taxon>
        <taxon>Metschnikowiaceae</taxon>
        <taxon>Candidozyma</taxon>
    </lineage>
</organism>
<dbReference type="VEuPathDB" id="FungiDB:CJI96_0001168"/>
<dbReference type="Proteomes" id="UP000037122">
    <property type="component" value="Unassembled WGS sequence"/>
</dbReference>
<evidence type="ECO:0000256" key="6">
    <source>
        <dbReference type="ARBA" id="ARBA00022989"/>
    </source>
</evidence>
<keyword evidence="3" id="KW-0813">Transport</keyword>
<keyword evidence="7 8" id="KW-0472">Membrane</keyword>
<feature type="transmembrane region" description="Helical" evidence="8">
    <location>
        <begin position="109"/>
        <end position="129"/>
    </location>
</feature>
<dbReference type="InterPro" id="IPR050524">
    <property type="entry name" value="APC_YAT"/>
</dbReference>
<feature type="transmembrane region" description="Helical" evidence="8">
    <location>
        <begin position="190"/>
        <end position="213"/>
    </location>
</feature>
<feature type="transmembrane region" description="Helical" evidence="8">
    <location>
        <begin position="342"/>
        <end position="367"/>
    </location>
</feature>
<proteinExistence type="inferred from homology"/>
<dbReference type="PANTHER" id="PTHR43341">
    <property type="entry name" value="AMINO ACID PERMEASE"/>
    <property type="match status" value="1"/>
</dbReference>
<dbReference type="InterPro" id="IPR004841">
    <property type="entry name" value="AA-permease/SLC12A_dom"/>
</dbReference>
<feature type="transmembrane region" description="Helical" evidence="8">
    <location>
        <begin position="303"/>
        <end position="322"/>
    </location>
</feature>
<dbReference type="VEuPathDB" id="FungiDB:QG37_07983"/>
<dbReference type="Pfam" id="PF00324">
    <property type="entry name" value="AA_permease"/>
    <property type="match status" value="1"/>
</dbReference>
<feature type="transmembrane region" description="Helical" evidence="8">
    <location>
        <begin position="473"/>
        <end position="494"/>
    </location>
</feature>
<dbReference type="VEuPathDB" id="FungiDB:CJJ09_002417"/>
<feature type="transmembrane region" description="Helical" evidence="8">
    <location>
        <begin position="426"/>
        <end position="452"/>
    </location>
</feature>
<feature type="transmembrane region" description="Helical" evidence="8">
    <location>
        <begin position="506"/>
        <end position="528"/>
    </location>
</feature>
<evidence type="ECO:0000256" key="3">
    <source>
        <dbReference type="ARBA" id="ARBA00022448"/>
    </source>
</evidence>
<evidence type="ECO:0000256" key="2">
    <source>
        <dbReference type="ARBA" id="ARBA00006983"/>
    </source>
</evidence>
<feature type="transmembrane region" description="Helical" evidence="8">
    <location>
        <begin position="219"/>
        <end position="239"/>
    </location>
</feature>
<evidence type="ECO:0000256" key="5">
    <source>
        <dbReference type="ARBA" id="ARBA00022970"/>
    </source>
</evidence>
<evidence type="ECO:0000256" key="8">
    <source>
        <dbReference type="SAM" id="Phobius"/>
    </source>
</evidence>
<keyword evidence="4 8" id="KW-0812">Transmembrane</keyword>
<evidence type="ECO:0000256" key="1">
    <source>
        <dbReference type="ARBA" id="ARBA00004141"/>
    </source>
</evidence>
<evidence type="ECO:0000256" key="4">
    <source>
        <dbReference type="ARBA" id="ARBA00022692"/>
    </source>
</evidence>
<dbReference type="PROSITE" id="PS00218">
    <property type="entry name" value="AMINO_ACID_PERMEASE_1"/>
    <property type="match status" value="1"/>
</dbReference>
<feature type="domain" description="Amino acid permease/ SLC12A" evidence="9">
    <location>
        <begin position="83"/>
        <end position="530"/>
    </location>
</feature>
<dbReference type="AlphaFoldDB" id="A0A0L0NNP6"/>
<dbReference type="Gene3D" id="1.20.1740.10">
    <property type="entry name" value="Amino acid/polyamine transporter I"/>
    <property type="match status" value="1"/>
</dbReference>
<evidence type="ECO:0000256" key="7">
    <source>
        <dbReference type="ARBA" id="ARBA00023136"/>
    </source>
</evidence>
<name>A0A0L0NNP6_CANAR</name>
<evidence type="ECO:0000313" key="11">
    <source>
        <dbReference type="Proteomes" id="UP000037122"/>
    </source>
</evidence>